<evidence type="ECO:0000313" key="1">
    <source>
        <dbReference type="EMBL" id="CCQ64125.1"/>
    </source>
</evidence>
<proteinExistence type="predicted"/>
<protein>
    <submittedName>
        <fullName evidence="1">Uncharacterized protein</fullName>
    </submittedName>
</protein>
<organism evidence="1 2">
    <name type="scientific">Crocosphaera watsonii WH 0401</name>
    <dbReference type="NCBI Taxonomy" id="555881"/>
    <lineage>
        <taxon>Bacteria</taxon>
        <taxon>Bacillati</taxon>
        <taxon>Cyanobacteriota</taxon>
        <taxon>Cyanophyceae</taxon>
        <taxon>Oscillatoriophycideae</taxon>
        <taxon>Chroococcales</taxon>
        <taxon>Aphanothecaceae</taxon>
        <taxon>Crocosphaera</taxon>
    </lineage>
</organism>
<sequence length="50" mass="5882">MRIDNFYTKMKWLRSAENIYSTSHTCEVQSFLVLGVRSSEFGVRSSEARY</sequence>
<name>T2JFR1_CROWT</name>
<gene>
    <name evidence="1" type="ORF">CWATWH0401_1381</name>
</gene>
<evidence type="ECO:0000313" key="2">
    <source>
        <dbReference type="Proteomes" id="UP000018198"/>
    </source>
</evidence>
<dbReference type="EMBL" id="CAQM01000824">
    <property type="protein sequence ID" value="CCQ64125.1"/>
    <property type="molecule type" value="Genomic_DNA"/>
</dbReference>
<comment type="caution">
    <text evidence="1">The sequence shown here is derived from an EMBL/GenBank/DDBJ whole genome shotgun (WGS) entry which is preliminary data.</text>
</comment>
<dbReference type="AlphaFoldDB" id="T2JFR1"/>
<dbReference type="Proteomes" id="UP000018198">
    <property type="component" value="Unassembled WGS sequence"/>
</dbReference>
<reference evidence="1 2" key="1">
    <citation type="submission" date="2013-01" db="EMBL/GenBank/DDBJ databases">
        <authorList>
            <person name="Bench S."/>
        </authorList>
    </citation>
    <scope>NUCLEOTIDE SEQUENCE [LARGE SCALE GENOMIC DNA]</scope>
    <source>
        <strain evidence="1 2">WH 0401</strain>
    </source>
</reference>
<reference evidence="1 2" key="2">
    <citation type="submission" date="2013-09" db="EMBL/GenBank/DDBJ databases">
        <title>Whole genome comparison of six Crocosphaera watsonii strains with differing phenotypes.</title>
        <authorList>
            <person name="Bench S.R."/>
            <person name="Heller P."/>
            <person name="Frank I."/>
            <person name="Arciniega M."/>
            <person name="Shilova I.N."/>
            <person name="Zehr J.P."/>
        </authorList>
    </citation>
    <scope>NUCLEOTIDE SEQUENCE [LARGE SCALE GENOMIC DNA]</scope>
    <source>
        <strain evidence="1 2">WH 0401</strain>
    </source>
</reference>
<accession>T2JFR1</accession>